<dbReference type="RefSeq" id="WP_188071755.1">
    <property type="nucleotide sequence ID" value="NZ_BSPS01000197.1"/>
</dbReference>
<dbReference type="Gene3D" id="1.10.238.160">
    <property type="match status" value="1"/>
</dbReference>
<keyword evidence="1" id="KW-0238">DNA-binding</keyword>
<dbReference type="GO" id="GO:0003677">
    <property type="term" value="F:DNA binding"/>
    <property type="evidence" value="ECO:0007669"/>
    <property type="project" value="UniProtKB-KW"/>
</dbReference>
<proteinExistence type="predicted"/>
<name>A0A7W6BLW0_9SPHN</name>
<dbReference type="EMBL" id="JACIDT010000006">
    <property type="protein sequence ID" value="MBB3926200.1"/>
    <property type="molecule type" value="Genomic_DNA"/>
</dbReference>
<reference evidence="1 2" key="1">
    <citation type="submission" date="2020-08" db="EMBL/GenBank/DDBJ databases">
        <title>Genomic Encyclopedia of Type Strains, Phase IV (KMG-IV): sequencing the most valuable type-strain genomes for metagenomic binning, comparative biology and taxonomic classification.</title>
        <authorList>
            <person name="Goeker M."/>
        </authorList>
    </citation>
    <scope>NUCLEOTIDE SEQUENCE [LARGE SCALE GENOMIC DNA]</scope>
    <source>
        <strain evidence="1 2">DSM 26189</strain>
    </source>
</reference>
<organism evidence="1 2">
    <name type="scientific">Sphingobium jiangsuense</name>
    <dbReference type="NCBI Taxonomy" id="870476"/>
    <lineage>
        <taxon>Bacteria</taxon>
        <taxon>Pseudomonadati</taxon>
        <taxon>Pseudomonadota</taxon>
        <taxon>Alphaproteobacteria</taxon>
        <taxon>Sphingomonadales</taxon>
        <taxon>Sphingomonadaceae</taxon>
        <taxon>Sphingobium</taxon>
    </lineage>
</organism>
<sequence>MGIQFSTWPRLMKRQTACAYVDMSAAEFEREIAAGRLPMPVDMGRGPRWSREEIDRFIERLTGEADVTTANDWRAQTKLYGNG</sequence>
<accession>A0A7W6BLW0</accession>
<comment type="caution">
    <text evidence="1">The sequence shown here is derived from an EMBL/GenBank/DDBJ whole genome shotgun (WGS) entry which is preliminary data.</text>
</comment>
<dbReference type="Proteomes" id="UP000571950">
    <property type="component" value="Unassembled WGS sequence"/>
</dbReference>
<evidence type="ECO:0000313" key="2">
    <source>
        <dbReference type="Proteomes" id="UP000571950"/>
    </source>
</evidence>
<keyword evidence="2" id="KW-1185">Reference proteome</keyword>
<evidence type="ECO:0000313" key="1">
    <source>
        <dbReference type="EMBL" id="MBB3926200.1"/>
    </source>
</evidence>
<protein>
    <submittedName>
        <fullName evidence="1">Putative DNA-binding transcriptional regulator AlpA</fullName>
    </submittedName>
</protein>
<gene>
    <name evidence="1" type="ORF">GGR43_001917</name>
</gene>
<dbReference type="AlphaFoldDB" id="A0A7W6BLW0"/>